<dbReference type="PROSITE" id="PS00211">
    <property type="entry name" value="ABC_TRANSPORTER_1"/>
    <property type="match status" value="1"/>
</dbReference>
<dbReference type="GO" id="GO:0016887">
    <property type="term" value="F:ATP hydrolysis activity"/>
    <property type="evidence" value="ECO:0007669"/>
    <property type="project" value="InterPro"/>
</dbReference>
<proteinExistence type="predicted"/>
<dbReference type="InterPro" id="IPR017871">
    <property type="entry name" value="ABC_transporter-like_CS"/>
</dbReference>
<gene>
    <name evidence="4" type="ORF">FKG95_19840</name>
</gene>
<dbReference type="OrthoDB" id="9810077at2"/>
<dbReference type="InterPro" id="IPR003439">
    <property type="entry name" value="ABC_transporter-like_ATP-bd"/>
</dbReference>
<sequence length="252" mass="26590">MTLNVKDLEVALGGAAIVKRASLSCAPGQFAMLIGPNGAGKSTLLKALSGLLPSRGHVSLKEATLGKAERQEVIAYMPQDIGPTSSLTVLEVILLGRLRSLGLSVPGDLAEAAQAALARFGLAALQGRTLDAISGGQRQLLFLAQALFRQPDVLLLDEPTAALDLRHQLVVLEAVRKHCTDHGTIAIAAMHDLTLAAQFADQMICLSQGRIEAKGPPENVLTVDRLQRVYGVEAEISLSAQGRPNVMPLRAS</sequence>
<dbReference type="PANTHER" id="PTHR42794">
    <property type="entry name" value="HEMIN IMPORT ATP-BINDING PROTEIN HMUV"/>
    <property type="match status" value="1"/>
</dbReference>
<evidence type="ECO:0000259" key="3">
    <source>
        <dbReference type="PROSITE" id="PS50893"/>
    </source>
</evidence>
<dbReference type="AlphaFoldDB" id="A0A545TKR0"/>
<reference evidence="4 5" key="1">
    <citation type="submission" date="2019-06" db="EMBL/GenBank/DDBJ databases">
        <title>Whole genome sequence for Rhodospirillaceae sp. R148.</title>
        <authorList>
            <person name="Wang G."/>
        </authorList>
    </citation>
    <scope>NUCLEOTIDE SEQUENCE [LARGE SCALE GENOMIC DNA]</scope>
    <source>
        <strain evidence="4 5">R148</strain>
    </source>
</reference>
<dbReference type="Proteomes" id="UP000315252">
    <property type="component" value="Unassembled WGS sequence"/>
</dbReference>
<dbReference type="GO" id="GO:0005524">
    <property type="term" value="F:ATP binding"/>
    <property type="evidence" value="ECO:0007669"/>
    <property type="project" value="UniProtKB-KW"/>
</dbReference>
<dbReference type="SUPFAM" id="SSF52540">
    <property type="entry name" value="P-loop containing nucleoside triphosphate hydrolases"/>
    <property type="match status" value="1"/>
</dbReference>
<dbReference type="PANTHER" id="PTHR42794:SF2">
    <property type="entry name" value="ABC TRANSPORTER ATP-BINDING PROTEIN"/>
    <property type="match status" value="1"/>
</dbReference>
<accession>A0A545TKR0</accession>
<protein>
    <submittedName>
        <fullName evidence="4">ABC transporter ATP-binding protein</fullName>
    </submittedName>
</protein>
<keyword evidence="1" id="KW-0547">Nucleotide-binding</keyword>
<dbReference type="RefSeq" id="WP_142898155.1">
    <property type="nucleotide sequence ID" value="NZ_ML660058.1"/>
</dbReference>
<evidence type="ECO:0000256" key="1">
    <source>
        <dbReference type="ARBA" id="ARBA00022741"/>
    </source>
</evidence>
<feature type="domain" description="ABC transporter" evidence="3">
    <location>
        <begin position="3"/>
        <end position="233"/>
    </location>
</feature>
<evidence type="ECO:0000313" key="4">
    <source>
        <dbReference type="EMBL" id="TQV77812.1"/>
    </source>
</evidence>
<dbReference type="PROSITE" id="PS50893">
    <property type="entry name" value="ABC_TRANSPORTER_2"/>
    <property type="match status" value="1"/>
</dbReference>
<comment type="caution">
    <text evidence="4">The sequence shown here is derived from an EMBL/GenBank/DDBJ whole genome shotgun (WGS) entry which is preliminary data.</text>
</comment>
<dbReference type="CDD" id="cd03214">
    <property type="entry name" value="ABC_Iron-Siderophores_B12_Hemin"/>
    <property type="match status" value="1"/>
</dbReference>
<dbReference type="InterPro" id="IPR027417">
    <property type="entry name" value="P-loop_NTPase"/>
</dbReference>
<organism evidence="4 5">
    <name type="scientific">Denitrobaculum tricleocarpae</name>
    <dbReference type="NCBI Taxonomy" id="2591009"/>
    <lineage>
        <taxon>Bacteria</taxon>
        <taxon>Pseudomonadati</taxon>
        <taxon>Pseudomonadota</taxon>
        <taxon>Alphaproteobacteria</taxon>
        <taxon>Rhodospirillales</taxon>
        <taxon>Rhodospirillaceae</taxon>
        <taxon>Denitrobaculum</taxon>
    </lineage>
</organism>
<name>A0A545TKR0_9PROT</name>
<keyword evidence="2 4" id="KW-0067">ATP-binding</keyword>
<dbReference type="EMBL" id="VHSH01000007">
    <property type="protein sequence ID" value="TQV77812.1"/>
    <property type="molecule type" value="Genomic_DNA"/>
</dbReference>
<dbReference type="SMART" id="SM00382">
    <property type="entry name" value="AAA"/>
    <property type="match status" value="1"/>
</dbReference>
<dbReference type="InterPro" id="IPR003593">
    <property type="entry name" value="AAA+_ATPase"/>
</dbReference>
<dbReference type="Pfam" id="PF00005">
    <property type="entry name" value="ABC_tran"/>
    <property type="match status" value="1"/>
</dbReference>
<keyword evidence="5" id="KW-1185">Reference proteome</keyword>
<evidence type="ECO:0000313" key="5">
    <source>
        <dbReference type="Proteomes" id="UP000315252"/>
    </source>
</evidence>
<evidence type="ECO:0000256" key="2">
    <source>
        <dbReference type="ARBA" id="ARBA00022840"/>
    </source>
</evidence>
<dbReference type="Gene3D" id="3.40.50.300">
    <property type="entry name" value="P-loop containing nucleotide triphosphate hydrolases"/>
    <property type="match status" value="1"/>
</dbReference>